<dbReference type="Pfam" id="PF03527">
    <property type="entry name" value="RHS"/>
    <property type="match status" value="1"/>
</dbReference>
<organism evidence="2 3">
    <name type="scientific">Thorsellia kenyensis</name>
    <dbReference type="NCBI Taxonomy" id="1549888"/>
    <lineage>
        <taxon>Bacteria</taxon>
        <taxon>Pseudomonadati</taxon>
        <taxon>Pseudomonadota</taxon>
        <taxon>Gammaproteobacteria</taxon>
        <taxon>Enterobacterales</taxon>
        <taxon>Thorselliaceae</taxon>
        <taxon>Thorsellia</taxon>
    </lineage>
</organism>
<dbReference type="InterPro" id="IPR001826">
    <property type="entry name" value="RHS"/>
</dbReference>
<accession>A0ABV6C9F0</accession>
<keyword evidence="3" id="KW-1185">Reference proteome</keyword>
<gene>
    <name evidence="2" type="ORF">ACFFIT_05790</name>
</gene>
<evidence type="ECO:0000313" key="3">
    <source>
        <dbReference type="Proteomes" id="UP001589758"/>
    </source>
</evidence>
<dbReference type="NCBIfam" id="TIGR01643">
    <property type="entry name" value="YD_repeat_2x"/>
    <property type="match status" value="1"/>
</dbReference>
<dbReference type="Proteomes" id="UP001589758">
    <property type="component" value="Unassembled WGS sequence"/>
</dbReference>
<dbReference type="EMBL" id="JBHLXE010000069">
    <property type="protein sequence ID" value="MFC0179601.1"/>
    <property type="molecule type" value="Genomic_DNA"/>
</dbReference>
<dbReference type="Gene3D" id="2.180.10.10">
    <property type="entry name" value="RHS repeat-associated core"/>
    <property type="match status" value="1"/>
</dbReference>
<proteinExistence type="predicted"/>
<sequence length="331" mass="38838">MHYGSGHTLAVTYNGKTVSDFERDALHREISRTQGVLTQHQSYDVKGRKTWQSSINNKIASSLQRPEEGLLWRQYGYSASDELIASNDALRGTYYYDYYAEGRITGVFNQRAGYQEQQMHYDAADNILNQAIGYWDEQQRKVVEPVRDNRLKVYQRLLNRYDAFGNLIERHANGKITYLRYNASNQLIGVRFSQRSQTDEVSYHYDALGRRIKKINRIDSENIKETNFIWHGLRLLQERKGVKQRTWFYSPTDAYHPIACALQTEGYLTSELYYYHNEINGLPLDVTNETGDLVWSRVFDVFGKYIEHTPTYCMYGHSKPITQQFEQLLRL</sequence>
<name>A0ABV6C9F0_9GAMM</name>
<feature type="domain" description="RHS protein conserved region" evidence="1">
    <location>
        <begin position="273"/>
        <end position="307"/>
    </location>
</feature>
<evidence type="ECO:0000313" key="2">
    <source>
        <dbReference type="EMBL" id="MFC0179601.1"/>
    </source>
</evidence>
<dbReference type="PANTHER" id="PTHR32305:SF15">
    <property type="entry name" value="PROTEIN RHSA-RELATED"/>
    <property type="match status" value="1"/>
</dbReference>
<dbReference type="InterPro" id="IPR050708">
    <property type="entry name" value="T6SS_VgrG/RHS"/>
</dbReference>
<dbReference type="InterPro" id="IPR006530">
    <property type="entry name" value="YD"/>
</dbReference>
<reference evidence="2 3" key="1">
    <citation type="submission" date="2024-09" db="EMBL/GenBank/DDBJ databases">
        <authorList>
            <person name="Sun Q."/>
            <person name="Mori K."/>
        </authorList>
    </citation>
    <scope>NUCLEOTIDE SEQUENCE [LARGE SCALE GENOMIC DNA]</scope>
    <source>
        <strain evidence="2 3">CCM 8545</strain>
    </source>
</reference>
<protein>
    <submittedName>
        <fullName evidence="2">RHS domain-containing protein</fullName>
    </submittedName>
</protein>
<comment type="caution">
    <text evidence="2">The sequence shown here is derived from an EMBL/GenBank/DDBJ whole genome shotgun (WGS) entry which is preliminary data.</text>
</comment>
<dbReference type="PANTHER" id="PTHR32305">
    <property type="match status" value="1"/>
</dbReference>
<evidence type="ECO:0000259" key="1">
    <source>
        <dbReference type="Pfam" id="PF03527"/>
    </source>
</evidence>